<dbReference type="NCBIfam" id="NF002298">
    <property type="entry name" value="PRK01222.1-4"/>
    <property type="match status" value="1"/>
</dbReference>
<keyword evidence="7 10" id="KW-0822">Tryptophan biosynthesis</keyword>
<evidence type="ECO:0000256" key="10">
    <source>
        <dbReference type="HAMAP-Rule" id="MF_00135"/>
    </source>
</evidence>
<sequence>MSRTRIKICGLTRPQDVRAAVDAGADAIGFVLYPPSPRHVSFDQAAELAALLPPFVTAVGLFVNPDPGFVDEALRRVPLQLLQFHGDEAEADCARYGRPWIRAARVRAGVDLLEFAACHPGARGILLDAFVEGYGGGGKTFDWSLIPAGLDRPLILSGGLDPENVREAVRRVRPWAVDVSSGVEVAKGIKDAAMMAAFIAGVRDADG</sequence>
<reference evidence="12 13" key="1">
    <citation type="submission" date="2017-06" db="EMBL/GenBank/DDBJ databases">
        <title>Azoarcus.</title>
        <authorList>
            <person name="Woo J.-H."/>
            <person name="Kim H.-S."/>
        </authorList>
    </citation>
    <scope>NUCLEOTIDE SEQUENCE [LARGE SCALE GENOMIC DNA]</scope>
    <source>
        <strain evidence="12 13">TSPY31</strain>
    </source>
</reference>
<feature type="domain" description="N-(5'phosphoribosyl) anthranilate isomerase (PRAI)" evidence="11">
    <location>
        <begin position="6"/>
        <end position="199"/>
    </location>
</feature>
<dbReference type="AlphaFoldDB" id="A0A2U8GKB8"/>
<evidence type="ECO:0000256" key="2">
    <source>
        <dbReference type="ARBA" id="ARBA00004664"/>
    </source>
</evidence>
<evidence type="ECO:0000256" key="3">
    <source>
        <dbReference type="ARBA" id="ARBA00007571"/>
    </source>
</evidence>
<evidence type="ECO:0000256" key="5">
    <source>
        <dbReference type="ARBA" id="ARBA00022272"/>
    </source>
</evidence>
<dbReference type="EC" id="5.3.1.24" evidence="4 10"/>
<dbReference type="Pfam" id="PF00697">
    <property type="entry name" value="PRAI"/>
    <property type="match status" value="1"/>
</dbReference>
<dbReference type="Gene3D" id="3.20.20.70">
    <property type="entry name" value="Aldolase class I"/>
    <property type="match status" value="1"/>
</dbReference>
<keyword evidence="6 10" id="KW-0028">Amino-acid biosynthesis</keyword>
<evidence type="ECO:0000256" key="4">
    <source>
        <dbReference type="ARBA" id="ARBA00012572"/>
    </source>
</evidence>
<dbReference type="Proteomes" id="UP000244930">
    <property type="component" value="Chromosome"/>
</dbReference>
<dbReference type="InterPro" id="IPR013785">
    <property type="entry name" value="Aldolase_TIM"/>
</dbReference>
<accession>A0A2U8GKB8</accession>
<comment type="catalytic activity">
    <reaction evidence="1 10">
        <text>N-(5-phospho-beta-D-ribosyl)anthranilate = 1-(2-carboxyphenylamino)-1-deoxy-D-ribulose 5-phosphate</text>
        <dbReference type="Rhea" id="RHEA:21540"/>
        <dbReference type="ChEBI" id="CHEBI:18277"/>
        <dbReference type="ChEBI" id="CHEBI:58613"/>
        <dbReference type="EC" id="5.3.1.24"/>
    </reaction>
</comment>
<evidence type="ECO:0000313" key="13">
    <source>
        <dbReference type="Proteomes" id="UP000244930"/>
    </source>
</evidence>
<dbReference type="InterPro" id="IPR011060">
    <property type="entry name" value="RibuloseP-bd_barrel"/>
</dbReference>
<dbReference type="HAMAP" id="MF_00135">
    <property type="entry name" value="PRAI"/>
    <property type="match status" value="1"/>
</dbReference>
<evidence type="ECO:0000256" key="6">
    <source>
        <dbReference type="ARBA" id="ARBA00022605"/>
    </source>
</evidence>
<dbReference type="FunFam" id="3.20.20.70:FF:000075">
    <property type="entry name" value="Tryptophan biosynthesis protein TRP1"/>
    <property type="match status" value="1"/>
</dbReference>
<keyword evidence="8 10" id="KW-0057">Aromatic amino acid biosynthesis</keyword>
<dbReference type="SUPFAM" id="SSF51366">
    <property type="entry name" value="Ribulose-phoshate binding barrel"/>
    <property type="match status" value="1"/>
</dbReference>
<evidence type="ECO:0000256" key="7">
    <source>
        <dbReference type="ARBA" id="ARBA00022822"/>
    </source>
</evidence>
<evidence type="ECO:0000259" key="11">
    <source>
        <dbReference type="Pfam" id="PF00697"/>
    </source>
</evidence>
<evidence type="ECO:0000256" key="9">
    <source>
        <dbReference type="ARBA" id="ARBA00023235"/>
    </source>
</evidence>
<evidence type="ECO:0000256" key="1">
    <source>
        <dbReference type="ARBA" id="ARBA00001164"/>
    </source>
</evidence>
<name>A0A2U8GKB8_9RHOO</name>
<evidence type="ECO:0000313" key="12">
    <source>
        <dbReference type="EMBL" id="AWI73874.1"/>
    </source>
</evidence>
<comment type="pathway">
    <text evidence="2 10">Amino-acid biosynthesis; L-tryptophan biosynthesis; L-tryptophan from chorismate: step 3/5.</text>
</comment>
<evidence type="ECO:0000256" key="8">
    <source>
        <dbReference type="ARBA" id="ARBA00023141"/>
    </source>
</evidence>
<dbReference type="PANTHER" id="PTHR42894:SF1">
    <property type="entry name" value="N-(5'-PHOSPHORIBOSYL)ANTHRANILATE ISOMERASE"/>
    <property type="match status" value="1"/>
</dbReference>
<dbReference type="NCBIfam" id="NF002299">
    <property type="entry name" value="PRK01222.1-6"/>
    <property type="match status" value="1"/>
</dbReference>
<dbReference type="CDD" id="cd00405">
    <property type="entry name" value="PRAI"/>
    <property type="match status" value="1"/>
</dbReference>
<dbReference type="InterPro" id="IPR044643">
    <property type="entry name" value="TrpF_fam"/>
</dbReference>
<proteinExistence type="inferred from homology"/>
<organism evidence="12 13">
    <name type="scientific">Parazoarcus communis</name>
    <dbReference type="NCBI Taxonomy" id="41977"/>
    <lineage>
        <taxon>Bacteria</taxon>
        <taxon>Pseudomonadati</taxon>
        <taxon>Pseudomonadota</taxon>
        <taxon>Betaproteobacteria</taxon>
        <taxon>Rhodocyclales</taxon>
        <taxon>Zoogloeaceae</taxon>
        <taxon>Parazoarcus</taxon>
    </lineage>
</organism>
<keyword evidence="13" id="KW-1185">Reference proteome</keyword>
<dbReference type="KEGG" id="acom:CEW83_00435"/>
<dbReference type="UniPathway" id="UPA00035">
    <property type="reaction ID" value="UER00042"/>
</dbReference>
<comment type="similarity">
    <text evidence="3 10">Belongs to the TrpF family.</text>
</comment>
<protein>
    <recommendedName>
        <fullName evidence="5 10">N-(5'-phosphoribosyl)anthranilate isomerase</fullName>
        <shortName evidence="10">PRAI</shortName>
        <ecNumber evidence="4 10">5.3.1.24</ecNumber>
    </recommendedName>
</protein>
<keyword evidence="9 10" id="KW-0413">Isomerase</keyword>
<gene>
    <name evidence="10" type="primary">trpF</name>
    <name evidence="12" type="ORF">CEW83_00435</name>
</gene>
<dbReference type="InterPro" id="IPR001240">
    <property type="entry name" value="PRAI_dom"/>
</dbReference>
<dbReference type="GO" id="GO:0000162">
    <property type="term" value="P:L-tryptophan biosynthetic process"/>
    <property type="evidence" value="ECO:0007669"/>
    <property type="project" value="UniProtKB-UniRule"/>
</dbReference>
<dbReference type="EMBL" id="CP022187">
    <property type="protein sequence ID" value="AWI73874.1"/>
    <property type="molecule type" value="Genomic_DNA"/>
</dbReference>
<dbReference type="GO" id="GO:0004640">
    <property type="term" value="F:phosphoribosylanthranilate isomerase activity"/>
    <property type="evidence" value="ECO:0007669"/>
    <property type="project" value="UniProtKB-UniRule"/>
</dbReference>
<dbReference type="RefSeq" id="WP_108947582.1">
    <property type="nucleotide sequence ID" value="NZ_CP022187.1"/>
</dbReference>
<dbReference type="PANTHER" id="PTHR42894">
    <property type="entry name" value="N-(5'-PHOSPHORIBOSYL)ANTHRANILATE ISOMERASE"/>
    <property type="match status" value="1"/>
</dbReference>